<dbReference type="AlphaFoldDB" id="Q0YT82"/>
<comment type="similarity">
    <text evidence="1">Belongs to the RelE toxin family.</text>
</comment>
<dbReference type="OrthoDB" id="5574284at2"/>
<proteinExistence type="inferred from homology"/>
<evidence type="ECO:0000313" key="4">
    <source>
        <dbReference type="Proteomes" id="UP000004162"/>
    </source>
</evidence>
<dbReference type="Proteomes" id="UP000004162">
    <property type="component" value="Unassembled WGS sequence"/>
</dbReference>
<dbReference type="RefSeq" id="WP_006365940.1">
    <property type="nucleotide sequence ID" value="NZ_AASE01000004.1"/>
</dbReference>
<keyword evidence="2" id="KW-1277">Toxin-antitoxin system</keyword>
<gene>
    <name evidence="3" type="ORF">CferDRAFT_1436</name>
</gene>
<dbReference type="PANTHER" id="PTHR33755:SF5">
    <property type="entry name" value="TYPE II TOXIN-ANTITOXIN SYSTEM RELE_PARE FAMILY TOXIN"/>
    <property type="match status" value="1"/>
</dbReference>
<dbReference type="InterPro" id="IPR007712">
    <property type="entry name" value="RelE/ParE_toxin"/>
</dbReference>
<evidence type="ECO:0000256" key="2">
    <source>
        <dbReference type="ARBA" id="ARBA00022649"/>
    </source>
</evidence>
<sequence length="96" mass="11098">MNVEFSERAARQITDVVRYIAADKPAAAKKWADSVKKAVRKLSDYPHLGRVVPEFVDASLRELLHGEYRIVYKIDEQFSRIVIVAVYHARRILMPD</sequence>
<dbReference type="InterPro" id="IPR035093">
    <property type="entry name" value="RelE/ParE_toxin_dom_sf"/>
</dbReference>
<accession>Q0YT82</accession>
<reference evidence="3 4" key="2">
    <citation type="submission" date="2006-07" db="EMBL/GenBank/DDBJ databases">
        <title>Sequencing of the draft genome and assembly of Chlorobium ferroxidans DSM 13031.</title>
        <authorList>
            <consortium name="US DOE Joint Genome Institute (JGI-PGF)"/>
            <person name="Copeland A."/>
            <person name="Lucas S."/>
            <person name="Lapidus A."/>
            <person name="Barry K."/>
            <person name="Glavina del Rio T."/>
            <person name="Dalin E."/>
            <person name="Tice H."/>
            <person name="Bruce D."/>
            <person name="Pitluck S."/>
            <person name="Richardson P."/>
        </authorList>
    </citation>
    <scope>NUCLEOTIDE SEQUENCE [LARGE SCALE GENOMIC DNA]</scope>
    <source>
        <strain evidence="3 4">DSM 13031</strain>
    </source>
</reference>
<evidence type="ECO:0000313" key="3">
    <source>
        <dbReference type="EMBL" id="EAT59509.1"/>
    </source>
</evidence>
<dbReference type="Gene3D" id="3.30.2310.20">
    <property type="entry name" value="RelE-like"/>
    <property type="match status" value="1"/>
</dbReference>
<protein>
    <submittedName>
        <fullName evidence="3">Plasmid stabilization system</fullName>
    </submittedName>
</protein>
<dbReference type="EMBL" id="AASE01000004">
    <property type="protein sequence ID" value="EAT59509.1"/>
    <property type="molecule type" value="Genomic_DNA"/>
</dbReference>
<keyword evidence="4" id="KW-1185">Reference proteome</keyword>
<name>Q0YT82_9CHLB</name>
<organism evidence="3 4">
    <name type="scientific">Chlorobium ferrooxidans DSM 13031</name>
    <dbReference type="NCBI Taxonomy" id="377431"/>
    <lineage>
        <taxon>Bacteria</taxon>
        <taxon>Pseudomonadati</taxon>
        <taxon>Chlorobiota</taxon>
        <taxon>Chlorobiia</taxon>
        <taxon>Chlorobiales</taxon>
        <taxon>Chlorobiaceae</taxon>
        <taxon>Chlorobium/Pelodictyon group</taxon>
        <taxon>Chlorobium</taxon>
    </lineage>
</organism>
<comment type="caution">
    <text evidence="3">The sequence shown here is derived from an EMBL/GenBank/DDBJ whole genome shotgun (WGS) entry which is preliminary data.</text>
</comment>
<evidence type="ECO:0000256" key="1">
    <source>
        <dbReference type="ARBA" id="ARBA00006226"/>
    </source>
</evidence>
<dbReference type="Pfam" id="PF05016">
    <property type="entry name" value="ParE_toxin"/>
    <property type="match status" value="1"/>
</dbReference>
<dbReference type="PANTHER" id="PTHR33755">
    <property type="entry name" value="TOXIN PARE1-RELATED"/>
    <property type="match status" value="1"/>
</dbReference>
<dbReference type="SUPFAM" id="SSF143011">
    <property type="entry name" value="RelE-like"/>
    <property type="match status" value="1"/>
</dbReference>
<dbReference type="InterPro" id="IPR051803">
    <property type="entry name" value="TA_system_RelE-like_toxin"/>
</dbReference>
<reference evidence="3 4" key="1">
    <citation type="submission" date="2006-07" db="EMBL/GenBank/DDBJ databases">
        <title>Annotation of the draft genome assembly of Chlorobium ferroxidans DSM 13031.</title>
        <authorList>
            <consortium name="US DOE Joint Genome Institute (JGI-ORNL)"/>
            <person name="Larimer F."/>
            <person name="Land M."/>
            <person name="Hauser L."/>
        </authorList>
    </citation>
    <scope>NUCLEOTIDE SEQUENCE [LARGE SCALE GENOMIC DNA]</scope>
    <source>
        <strain evidence="3 4">DSM 13031</strain>
    </source>
</reference>